<reference evidence="2 4" key="2">
    <citation type="submission" date="2021-03" db="EMBL/GenBank/DDBJ databases">
        <title>Mucilaginibacter strains isolated from gold and copper mining confer multi heavy-metal resistance.</title>
        <authorList>
            <person name="Li Y."/>
        </authorList>
    </citation>
    <scope>NUCLEOTIDE SEQUENCE [LARGE SCALE GENOMIC DNA]</scope>
    <source>
        <strain evidence="2 4">P2-4</strain>
    </source>
</reference>
<keyword evidence="4" id="KW-1185">Reference proteome</keyword>
<sequence>MVNEVGAAAVIEALNQTGLGEKVLDVRPADMKQAVVRPVKYERVKSADEAPKKLRPRRPRF</sequence>
<dbReference type="EMBL" id="CP071880">
    <property type="protein sequence ID" value="QTE49555.1"/>
    <property type="molecule type" value="Genomic_DNA"/>
</dbReference>
<reference evidence="1 3" key="1">
    <citation type="submission" date="2019-08" db="EMBL/GenBank/DDBJ databases">
        <title>Comparative genome analysis confer to the adaptation heavy metal polluted environment.</title>
        <authorList>
            <person name="Li Y."/>
        </authorList>
    </citation>
    <scope>NUCLEOTIDE SEQUENCE [LARGE SCALE GENOMIC DNA]</scope>
    <source>
        <strain evidence="1 3">P2</strain>
    </source>
</reference>
<evidence type="ECO:0000313" key="2">
    <source>
        <dbReference type="EMBL" id="QTE49555.1"/>
    </source>
</evidence>
<gene>
    <name evidence="1" type="ORF">DIU31_031850</name>
    <name evidence="2" type="ORF">J3L21_29165</name>
</gene>
<protein>
    <submittedName>
        <fullName evidence="1">Uncharacterized protein</fullName>
    </submittedName>
</protein>
<evidence type="ECO:0000313" key="4">
    <source>
        <dbReference type="Proteomes" id="UP000663940"/>
    </source>
</evidence>
<organism evidence="1 3">
    <name type="scientific">Mucilaginibacter rubeus</name>
    <dbReference type="NCBI Taxonomy" id="2027860"/>
    <lineage>
        <taxon>Bacteria</taxon>
        <taxon>Pseudomonadati</taxon>
        <taxon>Bacteroidota</taxon>
        <taxon>Sphingobacteriia</taxon>
        <taxon>Sphingobacteriales</taxon>
        <taxon>Sphingobacteriaceae</taxon>
        <taxon>Mucilaginibacter</taxon>
    </lineage>
</organism>
<evidence type="ECO:0000313" key="1">
    <source>
        <dbReference type="EMBL" id="QEM07875.1"/>
    </source>
</evidence>
<proteinExistence type="predicted"/>
<name>A0AAE6JNM6_9SPHI</name>
<dbReference type="Proteomes" id="UP000250557">
    <property type="component" value="Chromosome"/>
</dbReference>
<dbReference type="AlphaFoldDB" id="A0AAE6JNM6"/>
<accession>A0AAE6JNM6</accession>
<dbReference type="EMBL" id="CP043451">
    <property type="protein sequence ID" value="QEM07875.1"/>
    <property type="molecule type" value="Genomic_DNA"/>
</dbReference>
<dbReference type="Proteomes" id="UP000663940">
    <property type="component" value="Chromosome"/>
</dbReference>
<evidence type="ECO:0000313" key="3">
    <source>
        <dbReference type="Proteomes" id="UP000250557"/>
    </source>
</evidence>